<evidence type="ECO:0000313" key="1">
    <source>
        <dbReference type="EMBL" id="RVW58783.1"/>
    </source>
</evidence>
<comment type="caution">
    <text evidence="1">The sequence shown here is derived from an EMBL/GenBank/DDBJ whole genome shotgun (WGS) entry which is preliminary data.</text>
</comment>
<accession>A0A438FFP1</accession>
<evidence type="ECO:0000313" key="2">
    <source>
        <dbReference type="Proteomes" id="UP000288805"/>
    </source>
</evidence>
<dbReference type="Proteomes" id="UP000288805">
    <property type="component" value="Unassembled WGS sequence"/>
</dbReference>
<sequence>MLKRRTSTHTDHEGPHASTSYACTIMYSATYRAASDPTTYYATSTYFPWDGKTNGLKRQISNFSAKENEKSMSVGRDTWKLSMLVLTMALIHGYCKNPKEAMDFLSYVAEVSRGWDESNAGEVGRMKSHLMLLMPRPPQYTQPSQALPQALNLEQAIVILARLREIFWRPEIHQCSAQSKN</sequence>
<organism evidence="1 2">
    <name type="scientific">Vitis vinifera</name>
    <name type="common">Grape</name>
    <dbReference type="NCBI Taxonomy" id="29760"/>
    <lineage>
        <taxon>Eukaryota</taxon>
        <taxon>Viridiplantae</taxon>
        <taxon>Streptophyta</taxon>
        <taxon>Embryophyta</taxon>
        <taxon>Tracheophyta</taxon>
        <taxon>Spermatophyta</taxon>
        <taxon>Magnoliopsida</taxon>
        <taxon>eudicotyledons</taxon>
        <taxon>Gunneridae</taxon>
        <taxon>Pentapetalae</taxon>
        <taxon>rosids</taxon>
        <taxon>Vitales</taxon>
        <taxon>Vitaceae</taxon>
        <taxon>Viteae</taxon>
        <taxon>Vitis</taxon>
    </lineage>
</organism>
<proteinExistence type="predicted"/>
<gene>
    <name evidence="1" type="ORF">CK203_108946</name>
</gene>
<protein>
    <submittedName>
        <fullName evidence="1">Uncharacterized protein</fullName>
    </submittedName>
</protein>
<dbReference type="AlphaFoldDB" id="A0A438FFP1"/>
<dbReference type="EMBL" id="QGNW01000925">
    <property type="protein sequence ID" value="RVW58783.1"/>
    <property type="molecule type" value="Genomic_DNA"/>
</dbReference>
<reference evidence="1 2" key="1">
    <citation type="journal article" date="2018" name="PLoS Genet.">
        <title>Population sequencing reveals clonal diversity and ancestral inbreeding in the grapevine cultivar Chardonnay.</title>
        <authorList>
            <person name="Roach M.J."/>
            <person name="Johnson D.L."/>
            <person name="Bohlmann J."/>
            <person name="van Vuuren H.J."/>
            <person name="Jones S.J."/>
            <person name="Pretorius I.S."/>
            <person name="Schmidt S.A."/>
            <person name="Borneman A.R."/>
        </authorList>
    </citation>
    <scope>NUCLEOTIDE SEQUENCE [LARGE SCALE GENOMIC DNA]</scope>
    <source>
        <strain evidence="2">cv. Chardonnay</strain>
        <tissue evidence="1">Leaf</tissue>
    </source>
</reference>
<name>A0A438FFP1_VITVI</name>